<accession>A0ABN3HM97</accession>
<evidence type="ECO:0000256" key="1">
    <source>
        <dbReference type="SAM" id="MobiDB-lite"/>
    </source>
</evidence>
<dbReference type="NCBIfam" id="TIGR00996">
    <property type="entry name" value="Mtu_fam_mce"/>
    <property type="match status" value="1"/>
</dbReference>
<keyword evidence="2" id="KW-0812">Transmembrane</keyword>
<sequence>MSENVNPEPAESQDPDVDVTQAETKPFHRAGRPKYQVGIIGALITAMVVIMAMQMDRLPYLSQISTYDVYFDDAGGLVTGDVVLVAGVNVGTVEGISLAETDQGLKAKISFRLNDTVVMGDRTRAAIKTETVLGRRNLTITPIGTGRIKPGGSIPVDSTVSPYSLSDALEDATSTLATTDTDQLNKALETLTETFSKTPANVSGAVEGVSRLSKAIADRDNALSDLLRQARGVTQIVGQRSNQIRDMLIDANALLGELNIRREALRQVIKGTKDVTAEITGFVEDNNAQLKPVLDKFNGVLDILNDNEENFGKAIDNLGPYANILGEAVSSGPYFSSLVGLPTWGDYFGTFLKVLQRKYPEAAKYFYQYSGNPLFPKNWNQGPDAGAPDVGRPSPKRQYPTPIPQQPQNNNDLNPSQRHGTGG</sequence>
<dbReference type="InterPro" id="IPR024516">
    <property type="entry name" value="Mce_C"/>
</dbReference>
<evidence type="ECO:0000313" key="6">
    <source>
        <dbReference type="Proteomes" id="UP001501170"/>
    </source>
</evidence>
<dbReference type="InterPro" id="IPR003399">
    <property type="entry name" value="Mce/MlaD"/>
</dbReference>
<organism evidence="5 6">
    <name type="scientific">Gordonia cholesterolivorans</name>
    <dbReference type="NCBI Taxonomy" id="559625"/>
    <lineage>
        <taxon>Bacteria</taxon>
        <taxon>Bacillati</taxon>
        <taxon>Actinomycetota</taxon>
        <taxon>Actinomycetes</taxon>
        <taxon>Mycobacteriales</taxon>
        <taxon>Gordoniaceae</taxon>
        <taxon>Gordonia</taxon>
    </lineage>
</organism>
<comment type="caution">
    <text evidence="5">The sequence shown here is derived from an EMBL/GenBank/DDBJ whole genome shotgun (WGS) entry which is preliminary data.</text>
</comment>
<dbReference type="PANTHER" id="PTHR33371:SF18">
    <property type="entry name" value="MCE-FAMILY PROTEIN MCE3C"/>
    <property type="match status" value="1"/>
</dbReference>
<dbReference type="Proteomes" id="UP001501170">
    <property type="component" value="Unassembled WGS sequence"/>
</dbReference>
<dbReference type="InterPro" id="IPR005693">
    <property type="entry name" value="Mce"/>
</dbReference>
<dbReference type="RefSeq" id="WP_346076587.1">
    <property type="nucleotide sequence ID" value="NZ_BAAARB010000013.1"/>
</dbReference>
<dbReference type="PANTHER" id="PTHR33371">
    <property type="entry name" value="INTERMEMBRANE PHOSPHOLIPID TRANSPORT SYSTEM BINDING PROTEIN MLAD-RELATED"/>
    <property type="match status" value="1"/>
</dbReference>
<evidence type="ECO:0000256" key="2">
    <source>
        <dbReference type="SAM" id="Phobius"/>
    </source>
</evidence>
<proteinExistence type="predicted"/>
<dbReference type="Pfam" id="PF11887">
    <property type="entry name" value="Mce4_CUP1"/>
    <property type="match status" value="1"/>
</dbReference>
<dbReference type="InterPro" id="IPR052336">
    <property type="entry name" value="MlaD_Phospholipid_Transporter"/>
</dbReference>
<dbReference type="EMBL" id="BAAARB010000013">
    <property type="protein sequence ID" value="GAA2383732.1"/>
    <property type="molecule type" value="Genomic_DNA"/>
</dbReference>
<keyword evidence="2" id="KW-0472">Membrane</keyword>
<reference evidence="5 6" key="1">
    <citation type="journal article" date="2019" name="Int. J. Syst. Evol. Microbiol.">
        <title>The Global Catalogue of Microorganisms (GCM) 10K type strain sequencing project: providing services to taxonomists for standard genome sequencing and annotation.</title>
        <authorList>
            <consortium name="The Broad Institute Genomics Platform"/>
            <consortium name="The Broad Institute Genome Sequencing Center for Infectious Disease"/>
            <person name="Wu L."/>
            <person name="Ma J."/>
        </authorList>
    </citation>
    <scope>NUCLEOTIDE SEQUENCE [LARGE SCALE GENOMIC DNA]</scope>
    <source>
        <strain evidence="5 6">JCM 16227</strain>
    </source>
</reference>
<protein>
    <submittedName>
        <fullName evidence="5">Uncharacterized protein</fullName>
    </submittedName>
</protein>
<dbReference type="Pfam" id="PF02470">
    <property type="entry name" value="MlaD"/>
    <property type="match status" value="1"/>
</dbReference>
<keyword evidence="2" id="KW-1133">Transmembrane helix</keyword>
<feature type="transmembrane region" description="Helical" evidence="2">
    <location>
        <begin position="35"/>
        <end position="53"/>
    </location>
</feature>
<keyword evidence="6" id="KW-1185">Reference proteome</keyword>
<feature type="domain" description="Mce/MlaD" evidence="3">
    <location>
        <begin position="66"/>
        <end position="142"/>
    </location>
</feature>
<dbReference type="PRINTS" id="PR01782">
    <property type="entry name" value="MCEVIRFACTOR"/>
</dbReference>
<gene>
    <name evidence="5" type="ORF">GCM10009855_24930</name>
</gene>
<feature type="compositionally biased region" description="Low complexity" evidence="1">
    <location>
        <begin position="406"/>
        <end position="417"/>
    </location>
</feature>
<feature type="region of interest" description="Disordered" evidence="1">
    <location>
        <begin position="378"/>
        <end position="423"/>
    </location>
</feature>
<evidence type="ECO:0000313" key="5">
    <source>
        <dbReference type="EMBL" id="GAA2383732.1"/>
    </source>
</evidence>
<name>A0ABN3HM97_9ACTN</name>
<evidence type="ECO:0000259" key="3">
    <source>
        <dbReference type="Pfam" id="PF02470"/>
    </source>
</evidence>
<evidence type="ECO:0000259" key="4">
    <source>
        <dbReference type="Pfam" id="PF11887"/>
    </source>
</evidence>
<feature type="domain" description="Mammalian cell entry C-terminal" evidence="4">
    <location>
        <begin position="146"/>
        <end position="318"/>
    </location>
</feature>